<keyword evidence="3" id="KW-1185">Reference proteome</keyword>
<protein>
    <submittedName>
        <fullName evidence="2">Proteophosphoglycan ppg4</fullName>
    </submittedName>
</protein>
<feature type="compositionally biased region" description="Low complexity" evidence="1">
    <location>
        <begin position="424"/>
        <end position="436"/>
    </location>
</feature>
<evidence type="ECO:0000313" key="2">
    <source>
        <dbReference type="EMBL" id="TNY22005.1"/>
    </source>
</evidence>
<comment type="caution">
    <text evidence="2">The sequence shown here is derived from an EMBL/GenBank/DDBJ whole genome shotgun (WGS) entry which is preliminary data.</text>
</comment>
<reference evidence="2 3" key="1">
    <citation type="submission" date="2019-03" db="EMBL/GenBank/DDBJ databases">
        <title>Rhodosporidium diobovatum UCD-FST 08-225 genome sequencing, assembly, and annotation.</title>
        <authorList>
            <person name="Fakankun I.U."/>
            <person name="Fristensky B."/>
            <person name="Levin D.B."/>
        </authorList>
    </citation>
    <scope>NUCLEOTIDE SEQUENCE [LARGE SCALE GENOMIC DNA]</scope>
    <source>
        <strain evidence="2 3">UCD-FST 08-225</strain>
    </source>
</reference>
<feature type="compositionally biased region" description="Low complexity" evidence="1">
    <location>
        <begin position="78"/>
        <end position="92"/>
    </location>
</feature>
<dbReference type="EMBL" id="SOZI01000033">
    <property type="protein sequence ID" value="TNY22005.1"/>
    <property type="molecule type" value="Genomic_DNA"/>
</dbReference>
<feature type="region of interest" description="Disordered" evidence="1">
    <location>
        <begin position="412"/>
        <end position="436"/>
    </location>
</feature>
<organism evidence="2 3">
    <name type="scientific">Rhodotorula diobovata</name>
    <dbReference type="NCBI Taxonomy" id="5288"/>
    <lineage>
        <taxon>Eukaryota</taxon>
        <taxon>Fungi</taxon>
        <taxon>Dikarya</taxon>
        <taxon>Basidiomycota</taxon>
        <taxon>Pucciniomycotina</taxon>
        <taxon>Microbotryomycetes</taxon>
        <taxon>Sporidiobolales</taxon>
        <taxon>Sporidiobolaceae</taxon>
        <taxon>Rhodotorula</taxon>
    </lineage>
</organism>
<dbReference type="Proteomes" id="UP000311382">
    <property type="component" value="Unassembled WGS sequence"/>
</dbReference>
<feature type="region of interest" description="Disordered" evidence="1">
    <location>
        <begin position="214"/>
        <end position="285"/>
    </location>
</feature>
<dbReference type="AlphaFoldDB" id="A0A5C5FZC5"/>
<feature type="compositionally biased region" description="Low complexity" evidence="1">
    <location>
        <begin position="16"/>
        <end position="29"/>
    </location>
</feature>
<feature type="compositionally biased region" description="Low complexity" evidence="1">
    <location>
        <begin position="136"/>
        <end position="148"/>
    </location>
</feature>
<gene>
    <name evidence="2" type="ORF">DMC30DRAFT_411193</name>
</gene>
<feature type="region of interest" description="Disordered" evidence="1">
    <location>
        <begin position="178"/>
        <end position="202"/>
    </location>
</feature>
<dbReference type="OrthoDB" id="2536933at2759"/>
<feature type="region of interest" description="Disordered" evidence="1">
    <location>
        <begin position="55"/>
        <end position="156"/>
    </location>
</feature>
<feature type="region of interest" description="Disordered" evidence="1">
    <location>
        <begin position="1"/>
        <end position="29"/>
    </location>
</feature>
<accession>A0A5C5FZC5</accession>
<evidence type="ECO:0000256" key="1">
    <source>
        <dbReference type="SAM" id="MobiDB-lite"/>
    </source>
</evidence>
<feature type="region of interest" description="Disordered" evidence="1">
    <location>
        <begin position="306"/>
        <end position="350"/>
    </location>
</feature>
<name>A0A5C5FZC5_9BASI</name>
<sequence>MATPPCAIPTHDARTASSSSSGAHAHSYSASLPPTYRLSAFPVSPTAQDCIASTSASTTGALPPGFGLEQRGCTGDDSSSPSPSASPSRRLLPPSPPPSSSRPTRTVRGFDARSASSSSCCADDGDGDGGGDATPLSSLAGSVVSVSSECSGPLAPPRSNLAAKLEWGVKGLVVTPSVPKDDAAKREREARAVRGGWEDPALAAARRALWDDVVSAEDDDHDTAPAQAGADALRGKDAEGASPPEEGGDADAPEQHDEQSDGASQPPEEDGDDAEAWGLPPVRRPCHATLAPRSSCLRYSPAARASLSLPSSSCPSSSDDPTPSGRHSPSAASTTSTSEAPSVSFSCAPPQTCPTWSAEAYSRRGDAPVEKLSIREWIELQGVREAVGVWSGKIAKWDEATLAAVEGAATSGAGAAAGAGGDQPGTPTRGRPPGGLAAVVGVVHISRSTPTSPVDPNRTFP</sequence>
<feature type="compositionally biased region" description="Basic and acidic residues" evidence="1">
    <location>
        <begin position="179"/>
        <end position="192"/>
    </location>
</feature>
<proteinExistence type="predicted"/>
<feature type="compositionally biased region" description="Low complexity" evidence="1">
    <location>
        <begin position="306"/>
        <end position="344"/>
    </location>
</feature>
<evidence type="ECO:0000313" key="3">
    <source>
        <dbReference type="Proteomes" id="UP000311382"/>
    </source>
</evidence>